<proteinExistence type="inferred from homology"/>
<dbReference type="InterPro" id="IPR000847">
    <property type="entry name" value="LysR_HTH_N"/>
</dbReference>
<protein>
    <submittedName>
        <fullName evidence="6">LysR family transcriptional regulator</fullName>
    </submittedName>
</protein>
<dbReference type="PANTHER" id="PTHR30427:SF1">
    <property type="entry name" value="TRANSCRIPTIONAL ACTIVATOR PROTEIN LYSR"/>
    <property type="match status" value="1"/>
</dbReference>
<evidence type="ECO:0000313" key="6">
    <source>
        <dbReference type="EMBL" id="MFC5503805.1"/>
    </source>
</evidence>
<keyword evidence="3" id="KW-0238">DNA-binding</keyword>
<dbReference type="SUPFAM" id="SSF53850">
    <property type="entry name" value="Periplasmic binding protein-like II"/>
    <property type="match status" value="1"/>
</dbReference>
<dbReference type="Gene3D" id="1.10.10.10">
    <property type="entry name" value="Winged helix-like DNA-binding domain superfamily/Winged helix DNA-binding domain"/>
    <property type="match status" value="1"/>
</dbReference>
<dbReference type="Proteomes" id="UP001596060">
    <property type="component" value="Unassembled WGS sequence"/>
</dbReference>
<dbReference type="InterPro" id="IPR036390">
    <property type="entry name" value="WH_DNA-bd_sf"/>
</dbReference>
<keyword evidence="4" id="KW-0804">Transcription</keyword>
<dbReference type="PROSITE" id="PS50931">
    <property type="entry name" value="HTH_LYSR"/>
    <property type="match status" value="1"/>
</dbReference>
<evidence type="ECO:0000313" key="7">
    <source>
        <dbReference type="Proteomes" id="UP001596060"/>
    </source>
</evidence>
<dbReference type="Pfam" id="PF03466">
    <property type="entry name" value="LysR_substrate"/>
    <property type="match status" value="1"/>
</dbReference>
<gene>
    <name evidence="6" type="ORF">ACFPN9_00880</name>
</gene>
<dbReference type="SUPFAM" id="SSF46785">
    <property type="entry name" value="Winged helix' DNA-binding domain"/>
    <property type="match status" value="1"/>
</dbReference>
<evidence type="ECO:0000256" key="2">
    <source>
        <dbReference type="ARBA" id="ARBA00023015"/>
    </source>
</evidence>
<dbReference type="PRINTS" id="PR00039">
    <property type="entry name" value="HTHLYSR"/>
</dbReference>
<feature type="domain" description="HTH lysR-type" evidence="5">
    <location>
        <begin position="1"/>
        <end position="58"/>
    </location>
</feature>
<evidence type="ECO:0000256" key="4">
    <source>
        <dbReference type="ARBA" id="ARBA00023163"/>
    </source>
</evidence>
<comment type="caution">
    <text evidence="6">The sequence shown here is derived from an EMBL/GenBank/DDBJ whole genome shotgun (WGS) entry which is preliminary data.</text>
</comment>
<evidence type="ECO:0000256" key="1">
    <source>
        <dbReference type="ARBA" id="ARBA00009437"/>
    </source>
</evidence>
<reference evidence="7" key="1">
    <citation type="journal article" date="2019" name="Int. J. Syst. Evol. Microbiol.">
        <title>The Global Catalogue of Microorganisms (GCM) 10K type strain sequencing project: providing services to taxonomists for standard genome sequencing and annotation.</title>
        <authorList>
            <consortium name="The Broad Institute Genomics Platform"/>
            <consortium name="The Broad Institute Genome Sequencing Center for Infectious Disease"/>
            <person name="Wu L."/>
            <person name="Ma J."/>
        </authorList>
    </citation>
    <scope>NUCLEOTIDE SEQUENCE [LARGE SCALE GENOMIC DNA]</scope>
    <source>
        <strain evidence="7">CCUG 43117</strain>
    </source>
</reference>
<dbReference type="InterPro" id="IPR005119">
    <property type="entry name" value="LysR_subst-bd"/>
</dbReference>
<sequence length="307" mass="33655">MRARQIEVFRMVMRCGTLTSAAEALNVSQPALSQILLHTEDELGFKLFQRVKGRLIPTPEAEDLYPEVERLFGDLEALRGRARDLRHGKAGIVRLAASAPPSLSVVPEALRHFRSTHPGLRLLSYVVPAEIIMRMLDDGQAGLGVAMTDEPMAGIDTEIIGRTRMVCVLPAGHELAQKPSIATADLREETLISYRATSLQGRLLREAFGREGLVFQPEMEIDVSIIGLAFVQQGLGVAVVDGLLPWHSFPGLVTRPFLPEVSLPLCLLTSARRPLSRSHDLLRAHLRTACRDLGLLAAPGPDHKPVL</sequence>
<dbReference type="RefSeq" id="WP_066722051.1">
    <property type="nucleotide sequence ID" value="NZ_JBHSLU010000003.1"/>
</dbReference>
<dbReference type="PANTHER" id="PTHR30427">
    <property type="entry name" value="TRANSCRIPTIONAL ACTIVATOR PROTEIN LYSR"/>
    <property type="match status" value="1"/>
</dbReference>
<dbReference type="Gene3D" id="3.40.190.10">
    <property type="entry name" value="Periplasmic binding protein-like II"/>
    <property type="match status" value="2"/>
</dbReference>
<dbReference type="EMBL" id="JBHSLU010000003">
    <property type="protein sequence ID" value="MFC5503805.1"/>
    <property type="molecule type" value="Genomic_DNA"/>
</dbReference>
<dbReference type="Pfam" id="PF00126">
    <property type="entry name" value="HTH_1"/>
    <property type="match status" value="1"/>
</dbReference>
<evidence type="ECO:0000256" key="3">
    <source>
        <dbReference type="ARBA" id="ARBA00023125"/>
    </source>
</evidence>
<organism evidence="6 7">
    <name type="scientific">Bosea massiliensis</name>
    <dbReference type="NCBI Taxonomy" id="151419"/>
    <lineage>
        <taxon>Bacteria</taxon>
        <taxon>Pseudomonadati</taxon>
        <taxon>Pseudomonadota</taxon>
        <taxon>Alphaproteobacteria</taxon>
        <taxon>Hyphomicrobiales</taxon>
        <taxon>Boseaceae</taxon>
        <taxon>Bosea</taxon>
    </lineage>
</organism>
<comment type="similarity">
    <text evidence="1">Belongs to the LysR transcriptional regulatory family.</text>
</comment>
<keyword evidence="7" id="KW-1185">Reference proteome</keyword>
<evidence type="ECO:0000259" key="5">
    <source>
        <dbReference type="PROSITE" id="PS50931"/>
    </source>
</evidence>
<name>A0ABW0NUM4_9HYPH</name>
<dbReference type="InterPro" id="IPR036388">
    <property type="entry name" value="WH-like_DNA-bd_sf"/>
</dbReference>
<accession>A0ABW0NUM4</accession>
<keyword evidence="2" id="KW-0805">Transcription regulation</keyword>